<keyword evidence="4" id="KW-1185">Reference proteome</keyword>
<evidence type="ECO:0008006" key="5">
    <source>
        <dbReference type="Google" id="ProtNLM"/>
    </source>
</evidence>
<comment type="caution">
    <text evidence="3">The sequence shown here is derived from an EMBL/GenBank/DDBJ whole genome shotgun (WGS) entry which is preliminary data.</text>
</comment>
<dbReference type="GO" id="GO:0022857">
    <property type="term" value="F:transmembrane transporter activity"/>
    <property type="evidence" value="ECO:0007669"/>
    <property type="project" value="InterPro"/>
</dbReference>
<reference evidence="3 4" key="1">
    <citation type="submission" date="2015-07" db="EMBL/GenBank/DDBJ databases">
        <title>Comparative genomics of the Sigatoka disease complex on banana suggests a link between parallel evolutionary changes in Pseudocercospora fijiensis and Pseudocercospora eumusae and increased virulence on the banana host.</title>
        <authorList>
            <person name="Chang T.-C."/>
            <person name="Salvucci A."/>
            <person name="Crous P.W."/>
            <person name="Stergiopoulos I."/>
        </authorList>
    </citation>
    <scope>NUCLEOTIDE SEQUENCE [LARGE SCALE GENOMIC DNA]</scope>
    <source>
        <strain evidence="3 4">CBS 116634</strain>
    </source>
</reference>
<dbReference type="OrthoDB" id="3645127at2759"/>
<keyword evidence="2" id="KW-0472">Membrane</keyword>
<keyword evidence="1" id="KW-0813">Transport</keyword>
<evidence type="ECO:0000256" key="2">
    <source>
        <dbReference type="SAM" id="Phobius"/>
    </source>
</evidence>
<evidence type="ECO:0000313" key="3">
    <source>
        <dbReference type="EMBL" id="KXT07912.1"/>
    </source>
</evidence>
<dbReference type="Pfam" id="PF06609">
    <property type="entry name" value="TRI12"/>
    <property type="match status" value="1"/>
</dbReference>
<evidence type="ECO:0000256" key="1">
    <source>
        <dbReference type="ARBA" id="ARBA00022448"/>
    </source>
</evidence>
<dbReference type="AlphaFoldDB" id="A0A139HZZ0"/>
<feature type="transmembrane region" description="Helical" evidence="2">
    <location>
        <begin position="80"/>
        <end position="102"/>
    </location>
</feature>
<feature type="transmembrane region" description="Helical" evidence="2">
    <location>
        <begin position="40"/>
        <end position="60"/>
    </location>
</feature>
<protein>
    <recommendedName>
        <fullName evidence="5">Major facilitator superfamily (MFS) profile domain-containing protein</fullName>
    </recommendedName>
</protein>
<evidence type="ECO:0000313" key="4">
    <source>
        <dbReference type="Proteomes" id="UP000073492"/>
    </source>
</evidence>
<keyword evidence="2" id="KW-1133">Transmembrane helix</keyword>
<name>A0A139HZZ0_9PEZI</name>
<feature type="transmembrane region" description="Helical" evidence="2">
    <location>
        <begin position="6"/>
        <end position="28"/>
    </location>
</feature>
<dbReference type="InterPro" id="IPR010573">
    <property type="entry name" value="MFS_Str1/Tri12-like"/>
</dbReference>
<dbReference type="EMBL" id="LFZO01000515">
    <property type="protein sequence ID" value="KXT07912.1"/>
    <property type="molecule type" value="Genomic_DNA"/>
</dbReference>
<proteinExistence type="predicted"/>
<sequence length="156" mass="17308">MANKCRHVGICIWDGHVFVIVMIGPIVGRYATDTADAWKYIYYGGFIAQVFSLIGLYLLYHPSNYPKGVPWKEAISGLDYVGTLLVISGVCLALVGITNTTLRGFGDIRLLGDAVKYEISTLSTTYLPVSPRPRVRTVPFVMAFIVTMFYYGINVI</sequence>
<accession>A0A139HZZ0</accession>
<gene>
    <name evidence="3" type="ORF">AC579_4522</name>
</gene>
<organism evidence="3 4">
    <name type="scientific">Pseudocercospora musae</name>
    <dbReference type="NCBI Taxonomy" id="113226"/>
    <lineage>
        <taxon>Eukaryota</taxon>
        <taxon>Fungi</taxon>
        <taxon>Dikarya</taxon>
        <taxon>Ascomycota</taxon>
        <taxon>Pezizomycotina</taxon>
        <taxon>Dothideomycetes</taxon>
        <taxon>Dothideomycetidae</taxon>
        <taxon>Mycosphaerellales</taxon>
        <taxon>Mycosphaerellaceae</taxon>
        <taxon>Pseudocercospora</taxon>
    </lineage>
</organism>
<keyword evidence="2" id="KW-0812">Transmembrane</keyword>
<feature type="transmembrane region" description="Helical" evidence="2">
    <location>
        <begin position="135"/>
        <end position="153"/>
    </location>
</feature>
<dbReference type="Proteomes" id="UP000073492">
    <property type="component" value="Unassembled WGS sequence"/>
</dbReference>